<feature type="compositionally biased region" description="Basic and acidic residues" evidence="1">
    <location>
        <begin position="14"/>
        <end position="24"/>
    </location>
</feature>
<name>A0A9X9Q263_GULGU</name>
<dbReference type="Proteomes" id="UP000269945">
    <property type="component" value="Unassembled WGS sequence"/>
</dbReference>
<sequence length="88" mass="9703">RGLRGPPGRYSRRRAGEARPEGPRRSRRRLGPGLRQVTLTEAVGDPGPPGSEEGAGAAGGQRRRKENRDCQRPRFLYTDVAQMHGTIQ</sequence>
<keyword evidence="3" id="KW-1185">Reference proteome</keyword>
<organism evidence="2 3">
    <name type="scientific">Gulo gulo</name>
    <name type="common">Wolverine</name>
    <name type="synonym">Gluton</name>
    <dbReference type="NCBI Taxonomy" id="48420"/>
    <lineage>
        <taxon>Eukaryota</taxon>
        <taxon>Metazoa</taxon>
        <taxon>Chordata</taxon>
        <taxon>Craniata</taxon>
        <taxon>Vertebrata</taxon>
        <taxon>Euteleostomi</taxon>
        <taxon>Mammalia</taxon>
        <taxon>Eutheria</taxon>
        <taxon>Laurasiatheria</taxon>
        <taxon>Carnivora</taxon>
        <taxon>Caniformia</taxon>
        <taxon>Musteloidea</taxon>
        <taxon>Mustelidae</taxon>
        <taxon>Guloninae</taxon>
        <taxon>Gulo</taxon>
    </lineage>
</organism>
<feature type="non-terminal residue" evidence="2">
    <location>
        <position position="1"/>
    </location>
</feature>
<protein>
    <submittedName>
        <fullName evidence="2">Uncharacterized protein</fullName>
    </submittedName>
</protein>
<evidence type="ECO:0000313" key="2">
    <source>
        <dbReference type="EMBL" id="VCW97179.1"/>
    </source>
</evidence>
<proteinExistence type="predicted"/>
<feature type="non-terminal residue" evidence="2">
    <location>
        <position position="88"/>
    </location>
</feature>
<dbReference type="AlphaFoldDB" id="A0A9X9Q263"/>
<evidence type="ECO:0000313" key="3">
    <source>
        <dbReference type="Proteomes" id="UP000269945"/>
    </source>
</evidence>
<dbReference type="EMBL" id="CYRY02020839">
    <property type="protein sequence ID" value="VCW97179.1"/>
    <property type="molecule type" value="Genomic_DNA"/>
</dbReference>
<feature type="region of interest" description="Disordered" evidence="1">
    <location>
        <begin position="1"/>
        <end position="74"/>
    </location>
</feature>
<reference evidence="2 3" key="1">
    <citation type="submission" date="2018-10" db="EMBL/GenBank/DDBJ databases">
        <authorList>
            <person name="Ekblom R."/>
            <person name="Jareborg N."/>
        </authorList>
    </citation>
    <scope>NUCLEOTIDE SEQUENCE [LARGE SCALE GENOMIC DNA]</scope>
    <source>
        <tissue evidence="2">Muscle</tissue>
    </source>
</reference>
<gene>
    <name evidence="2" type="ORF">BN2614_LOCUS4</name>
</gene>
<evidence type="ECO:0000256" key="1">
    <source>
        <dbReference type="SAM" id="MobiDB-lite"/>
    </source>
</evidence>
<accession>A0A9X9Q263</accession>
<comment type="caution">
    <text evidence="2">The sequence shown here is derived from an EMBL/GenBank/DDBJ whole genome shotgun (WGS) entry which is preliminary data.</text>
</comment>